<dbReference type="InterPro" id="IPR004378">
    <property type="entry name" value="F420H2_quin_Rdtase"/>
</dbReference>
<dbReference type="Pfam" id="PF04075">
    <property type="entry name" value="F420H2_quin_red"/>
    <property type="match status" value="1"/>
</dbReference>
<dbReference type="RefSeq" id="WP_112260341.1">
    <property type="nucleotide sequence ID" value="NZ_QMIG01000042.1"/>
</dbReference>
<evidence type="ECO:0000313" key="2">
    <source>
        <dbReference type="Proteomes" id="UP000250462"/>
    </source>
</evidence>
<reference evidence="1 2" key="1">
    <citation type="submission" date="2018-06" db="EMBL/GenBank/DDBJ databases">
        <title>Phytoactinopolyspora halophila sp. nov., a novel halophilic actinomycete isolated from a saline soil in China.</title>
        <authorList>
            <person name="Tang S.-K."/>
        </authorList>
    </citation>
    <scope>NUCLEOTIDE SEQUENCE [LARGE SCALE GENOMIC DNA]</scope>
    <source>
        <strain evidence="1 2">YIM 96934</strain>
    </source>
</reference>
<comment type="caution">
    <text evidence="1">The sequence shown here is derived from an EMBL/GenBank/DDBJ whole genome shotgun (WGS) entry which is preliminary data.</text>
</comment>
<dbReference type="EMBL" id="QMIG01000042">
    <property type="protein sequence ID" value="RAW09489.1"/>
    <property type="molecule type" value="Genomic_DNA"/>
</dbReference>
<dbReference type="Proteomes" id="UP000250462">
    <property type="component" value="Unassembled WGS sequence"/>
</dbReference>
<dbReference type="Gene3D" id="2.30.110.10">
    <property type="entry name" value="Electron Transport, Fmn-binding Protein, Chain A"/>
    <property type="match status" value="1"/>
</dbReference>
<dbReference type="GO" id="GO:0016491">
    <property type="term" value="F:oxidoreductase activity"/>
    <property type="evidence" value="ECO:0007669"/>
    <property type="project" value="InterPro"/>
</dbReference>
<proteinExistence type="predicted"/>
<evidence type="ECO:0000313" key="1">
    <source>
        <dbReference type="EMBL" id="RAW09489.1"/>
    </source>
</evidence>
<dbReference type="AlphaFoldDB" id="A0A329QCK9"/>
<dbReference type="NCBIfam" id="TIGR00026">
    <property type="entry name" value="hi_GC_TIGR00026"/>
    <property type="match status" value="1"/>
</dbReference>
<organism evidence="1 2">
    <name type="scientific">Phytoactinopolyspora halophila</name>
    <dbReference type="NCBI Taxonomy" id="1981511"/>
    <lineage>
        <taxon>Bacteria</taxon>
        <taxon>Bacillati</taxon>
        <taxon>Actinomycetota</taxon>
        <taxon>Actinomycetes</taxon>
        <taxon>Jiangellales</taxon>
        <taxon>Jiangellaceae</taxon>
        <taxon>Phytoactinopolyspora</taxon>
    </lineage>
</organism>
<dbReference type="InterPro" id="IPR012349">
    <property type="entry name" value="Split_barrel_FMN-bd"/>
</dbReference>
<sequence length="124" mass="14688">MPMPRWWTQINKRVFNQREIRHGRRPILFHTGRRSGTTHLTPLDAHAVDDGYVFILVYGSESDWVRNVLAEGRARLRIEGRDVELSNPRVIGDDEAWRLLPDSVKRPPRFLRINEYLRMDLADR</sequence>
<protein>
    <submittedName>
        <fullName evidence="1">Nitroreductase family deazaflavin-dependent oxidoreductase</fullName>
    </submittedName>
</protein>
<gene>
    <name evidence="1" type="ORF">DPM12_21085</name>
</gene>
<dbReference type="OrthoDB" id="3778270at2"/>
<accession>A0A329QCK9</accession>
<keyword evidence="2" id="KW-1185">Reference proteome</keyword>
<name>A0A329QCK9_9ACTN</name>